<reference evidence="1" key="2">
    <citation type="submission" date="2020-09" db="EMBL/GenBank/DDBJ databases">
        <authorList>
            <person name="Sun Q."/>
            <person name="Zhou Y."/>
        </authorList>
    </citation>
    <scope>NUCLEOTIDE SEQUENCE</scope>
    <source>
        <strain evidence="1">CGMCC 1.12987</strain>
    </source>
</reference>
<sequence>MNNQNTDVYKALPANVKAFFDRQYQDSYALIDAARHPRTGLYGDAYMTFENNPEDRCSIAATGVGLISLCVADLEGWDDNAAEKVRITLRGVLGEIEGCHPARDTFTGFYAHFVHMETGENLHSEISTIDTSLLVAGALFAGQHFKESAPDIAVTAYDLLKSIDWRVVVADKDKGVINMIVKNGMGTAPLPAYNEYVLVSYLALLGQPENKDIQDLWYNNFAEERINELPKAQYRDITVLTDTTTNHKAFLSSFVHQFPFYLVPEYAASPTYRDYFANACLADRMKWKELEDVPSYVWGYGAGPNDGLFGGYHADKIGNSPHNIASAYIVAGFLPVYPAGIYDLYAMYQLHIPYDSYTNPDDRADEQKFRAAYQYGLHRYSWWHLELPERWYPTKITLIDWSSMLYGMAAFKRGMLFFTERLVEQEQLQVLGSDNGKQNPTIA</sequence>
<evidence type="ECO:0008006" key="3">
    <source>
        <dbReference type="Google" id="ProtNLM"/>
    </source>
</evidence>
<name>A0A917FSB0_9BACL</name>
<evidence type="ECO:0000313" key="2">
    <source>
        <dbReference type="Proteomes" id="UP000644756"/>
    </source>
</evidence>
<comment type="caution">
    <text evidence="1">The sequence shown here is derived from an EMBL/GenBank/DDBJ whole genome shotgun (WGS) entry which is preliminary data.</text>
</comment>
<evidence type="ECO:0000313" key="1">
    <source>
        <dbReference type="EMBL" id="GGF97997.1"/>
    </source>
</evidence>
<proteinExistence type="predicted"/>
<organism evidence="1 2">
    <name type="scientific">Paenibacillus abyssi</name>
    <dbReference type="NCBI Taxonomy" id="1340531"/>
    <lineage>
        <taxon>Bacteria</taxon>
        <taxon>Bacillati</taxon>
        <taxon>Bacillota</taxon>
        <taxon>Bacilli</taxon>
        <taxon>Bacillales</taxon>
        <taxon>Paenibacillaceae</taxon>
        <taxon>Paenibacillus</taxon>
    </lineage>
</organism>
<keyword evidence="2" id="KW-1185">Reference proteome</keyword>
<accession>A0A917FSB0</accession>
<reference evidence="1" key="1">
    <citation type="journal article" date="2014" name="Int. J. Syst. Evol. Microbiol.">
        <title>Complete genome sequence of Corynebacterium casei LMG S-19264T (=DSM 44701T), isolated from a smear-ripened cheese.</title>
        <authorList>
            <consortium name="US DOE Joint Genome Institute (JGI-PGF)"/>
            <person name="Walter F."/>
            <person name="Albersmeier A."/>
            <person name="Kalinowski J."/>
            <person name="Ruckert C."/>
        </authorList>
    </citation>
    <scope>NUCLEOTIDE SEQUENCE</scope>
    <source>
        <strain evidence="1">CGMCC 1.12987</strain>
    </source>
</reference>
<dbReference type="Proteomes" id="UP000644756">
    <property type="component" value="Unassembled WGS sequence"/>
</dbReference>
<dbReference type="Gene3D" id="1.50.10.140">
    <property type="match status" value="1"/>
</dbReference>
<dbReference type="EMBL" id="BMGR01000004">
    <property type="protein sequence ID" value="GGF97997.1"/>
    <property type="molecule type" value="Genomic_DNA"/>
</dbReference>
<protein>
    <recommendedName>
        <fullName evidence="3">Glycoamylase-like domain-containing protein</fullName>
    </recommendedName>
</protein>
<dbReference type="AlphaFoldDB" id="A0A917FSB0"/>
<dbReference type="RefSeq" id="WP_229724999.1">
    <property type="nucleotide sequence ID" value="NZ_BMGR01000004.1"/>
</dbReference>
<gene>
    <name evidence="1" type="ORF">GCM10010916_14040</name>
</gene>